<dbReference type="SUPFAM" id="SSF48239">
    <property type="entry name" value="Terpenoid cyclases/Protein prenyltransferases"/>
    <property type="match status" value="1"/>
</dbReference>
<evidence type="ECO:0000313" key="1">
    <source>
        <dbReference type="EMBL" id="OCL07521.1"/>
    </source>
</evidence>
<dbReference type="Proteomes" id="UP000250140">
    <property type="component" value="Unassembled WGS sequence"/>
</dbReference>
<dbReference type="Gene3D" id="1.10.150.240">
    <property type="entry name" value="Putative phosphatase, domain 2"/>
    <property type="match status" value="1"/>
</dbReference>
<feature type="non-terminal residue" evidence="1">
    <location>
        <position position="477"/>
    </location>
</feature>
<dbReference type="AlphaFoldDB" id="A0A8E2EZA4"/>
<protein>
    <submittedName>
        <fullName evidence="1">HAD-like protein</fullName>
    </submittedName>
</protein>
<dbReference type="InterPro" id="IPR023214">
    <property type="entry name" value="HAD_sf"/>
</dbReference>
<dbReference type="SUPFAM" id="SSF56784">
    <property type="entry name" value="HAD-like"/>
    <property type="match status" value="1"/>
</dbReference>
<dbReference type="EMBL" id="KV749852">
    <property type="protein sequence ID" value="OCL07521.1"/>
    <property type="molecule type" value="Genomic_DNA"/>
</dbReference>
<dbReference type="InterPro" id="IPR006439">
    <property type="entry name" value="HAD-SF_hydro_IA"/>
</dbReference>
<dbReference type="InterPro" id="IPR036412">
    <property type="entry name" value="HAD-like_sf"/>
</dbReference>
<dbReference type="NCBIfam" id="TIGR01509">
    <property type="entry name" value="HAD-SF-IA-v3"/>
    <property type="match status" value="1"/>
</dbReference>
<dbReference type="GO" id="GO:0016791">
    <property type="term" value="F:phosphatase activity"/>
    <property type="evidence" value="ECO:0007669"/>
    <property type="project" value="UniProtKB-ARBA"/>
</dbReference>
<proteinExistence type="predicted"/>
<gene>
    <name evidence="1" type="ORF">AOQ84DRAFT_294938</name>
</gene>
<keyword evidence="2" id="KW-1185">Reference proteome</keyword>
<organism evidence="1 2">
    <name type="scientific">Glonium stellatum</name>
    <dbReference type="NCBI Taxonomy" id="574774"/>
    <lineage>
        <taxon>Eukaryota</taxon>
        <taxon>Fungi</taxon>
        <taxon>Dikarya</taxon>
        <taxon>Ascomycota</taxon>
        <taxon>Pezizomycotina</taxon>
        <taxon>Dothideomycetes</taxon>
        <taxon>Pleosporomycetidae</taxon>
        <taxon>Gloniales</taxon>
        <taxon>Gloniaceae</taxon>
        <taxon>Glonium</taxon>
    </lineage>
</organism>
<evidence type="ECO:0000313" key="2">
    <source>
        <dbReference type="Proteomes" id="UP000250140"/>
    </source>
</evidence>
<dbReference type="Gene3D" id="3.40.50.1000">
    <property type="entry name" value="HAD superfamily/HAD-like"/>
    <property type="match status" value="1"/>
</dbReference>
<dbReference type="PANTHER" id="PTHR43611">
    <property type="entry name" value="ALPHA-D-GLUCOSE 1-PHOSPHATE PHOSPHATASE"/>
    <property type="match status" value="1"/>
</dbReference>
<reference evidence="1 2" key="1">
    <citation type="journal article" date="2016" name="Nat. Commun.">
        <title>Ectomycorrhizal ecology is imprinted in the genome of the dominant symbiotic fungus Cenococcum geophilum.</title>
        <authorList>
            <consortium name="DOE Joint Genome Institute"/>
            <person name="Peter M."/>
            <person name="Kohler A."/>
            <person name="Ohm R.A."/>
            <person name="Kuo A."/>
            <person name="Krutzmann J."/>
            <person name="Morin E."/>
            <person name="Arend M."/>
            <person name="Barry K.W."/>
            <person name="Binder M."/>
            <person name="Choi C."/>
            <person name="Clum A."/>
            <person name="Copeland A."/>
            <person name="Grisel N."/>
            <person name="Haridas S."/>
            <person name="Kipfer T."/>
            <person name="LaButti K."/>
            <person name="Lindquist E."/>
            <person name="Lipzen A."/>
            <person name="Maire R."/>
            <person name="Meier B."/>
            <person name="Mihaltcheva S."/>
            <person name="Molinier V."/>
            <person name="Murat C."/>
            <person name="Poggeler S."/>
            <person name="Quandt C.A."/>
            <person name="Sperisen C."/>
            <person name="Tritt A."/>
            <person name="Tisserant E."/>
            <person name="Crous P.W."/>
            <person name="Henrissat B."/>
            <person name="Nehls U."/>
            <person name="Egli S."/>
            <person name="Spatafora J.W."/>
            <person name="Grigoriev I.V."/>
            <person name="Martin F.M."/>
        </authorList>
    </citation>
    <scope>NUCLEOTIDE SEQUENCE [LARGE SCALE GENOMIC DNA]</scope>
    <source>
        <strain evidence="1 2">CBS 207.34</strain>
    </source>
</reference>
<dbReference type="InterPro" id="IPR023198">
    <property type="entry name" value="PGP-like_dom2"/>
</dbReference>
<sequence>MEKPDFDTLILDLGGVIIRGTGLSTAVKAVSQKTFAEIRSSQTWEAYQCGFVSEADCYSQVIAEVTEPIAASQVHQAIVEARRAVRFNHALASAIEELKDAARGGLRVFAMSNISQPDYAEIKSRKSIVWDLFDGIYTSWSAGMRKPDMDFYQHVLNETNANPLRTVFVDDSIDNVLIARSCGMKGLLFENTETCARMLRNLFGNPLSRGERYLAENARGLESVTVDGDIVYDNFSQFLILSATGKRDIVAFKEHHGKDTWNYLAEDLKHTLKMFPDDVDTTSIALMTLCVKREVADSAMDKILRNVNSKGILKAFFSESMTIIDPVSCVNAIRLFHRYGRGNQVQKSMNWVIEVLTHQAYVDGTGRYVHPDCFLYFLSCLFTECEERQTPLSTHLREALKEGLRERIGLAGDSLGIAVRALACQAMDIDSTVDVNVLLKSQRDDGGWQPGWLSRYGPMGTLIGNRGVTTAFAIKAI</sequence>
<dbReference type="SFLD" id="SFLDS00003">
    <property type="entry name" value="Haloacid_Dehalogenase"/>
    <property type="match status" value="1"/>
</dbReference>
<dbReference type="PANTHER" id="PTHR43611:SF3">
    <property type="entry name" value="FLAVIN MONONUCLEOTIDE HYDROLASE 1, CHLOROPLATIC"/>
    <property type="match status" value="1"/>
</dbReference>
<accession>A0A8E2EZA4</accession>
<dbReference type="OrthoDB" id="2012566at2759"/>
<dbReference type="InterPro" id="IPR008930">
    <property type="entry name" value="Terpenoid_cyclase/PrenylTrfase"/>
</dbReference>
<dbReference type="Pfam" id="PF00702">
    <property type="entry name" value="Hydrolase"/>
    <property type="match status" value="1"/>
</dbReference>
<dbReference type="SFLD" id="SFLDG01129">
    <property type="entry name" value="C1.5:_HAD__Beta-PGM__Phosphata"/>
    <property type="match status" value="1"/>
</dbReference>
<name>A0A8E2EZA4_9PEZI</name>